<organism evidence="5 6">
    <name type="scientific">Phocaeicola plebeius</name>
    <dbReference type="NCBI Taxonomy" id="310297"/>
    <lineage>
        <taxon>Bacteria</taxon>
        <taxon>Pseudomonadati</taxon>
        <taxon>Bacteroidota</taxon>
        <taxon>Bacteroidia</taxon>
        <taxon>Bacteroidales</taxon>
        <taxon>Bacteroidaceae</taxon>
        <taxon>Phocaeicola</taxon>
    </lineage>
</organism>
<dbReference type="InterPro" id="IPR027414">
    <property type="entry name" value="GH95_N_dom"/>
</dbReference>
<sequence length="762" mass="85755">MRKSRKYKVFTSILLAACMAAVPCGLQAEQPPMRLHYSSPALNWMTSALPLGNGELGCMFFGGVMSEQIMFNEKTLWTGNTSIRGAYQRFGDLHIDFRYEAGDSTGYVRKLDIDNAIGSVSFTNGGTRYLREYFTSNPDKAAVLHFSAPGAKGKINLSVRMDDSHDGLYAVKGNIMSIKGKLDLLNYAAMAKVISDGGKVTAFADKITVEGADEVTIILAAGTNFDIASADYTGTDACTLEKDIRHRVEKASRKSWDELKRRHIEDYRELYARTSLDLNEDMPEWTTDKLIKEHRDSRYLDMLYFQYGRYLMISSSRGMALPNNLQGIWNGDNTPPWQCDIHSNINIQMNYWPSETTNLPECHMPFLEYIATEATTKPEGSWRKIAREEGLRGWTIKTQSNIFGYTDWNINRPANAWYCMHLWQHYAYTKDIEYLEETAYPTMKSTCEYWFDRLKPGAKGKLIAPKEWSPEQGPWQDGASYAQQLIWQLFSETVKASEELDKNGKKTDLAFVEELKDKFSKLDNGLEIGSWGQIKEWKEDTQNLDVKGNEHRHISQLIALYPGSQISPHKDATFAEAARTTLKSRGDLGTGWSRAWKIACWARLFDGNHAYKLLKAALTPSTLTKISMDNDKGGVYENLFDSHPPFQIDGNFGATAGIAEMLLQSNAGFINLLPALPDAWADGEVNGLKAEGNFTIDMEWKNKKVTKLKVTSGSGGKCTIYNPGMKLNGITDSKGITLKIERQGESMVSIDTKKGMTYCFDL</sequence>
<name>A0A854C1B2_9BACT</name>
<feature type="domain" description="Glycosyl hydrolase family 95 N-terminal" evidence="2">
    <location>
        <begin position="35"/>
        <end position="81"/>
    </location>
</feature>
<feature type="chain" id="PRO_5032554450" description="Glycoside hydrolase family 95 protein" evidence="1">
    <location>
        <begin position="29"/>
        <end position="762"/>
    </location>
</feature>
<dbReference type="InterPro" id="IPR054363">
    <property type="entry name" value="GH95_cat"/>
</dbReference>
<proteinExistence type="predicted"/>
<evidence type="ECO:0000313" key="6">
    <source>
        <dbReference type="Proteomes" id="UP000186685"/>
    </source>
</evidence>
<accession>A0A854C1B2</accession>
<dbReference type="Pfam" id="PF21307">
    <property type="entry name" value="Glyco_hydro_95_C"/>
    <property type="match status" value="1"/>
</dbReference>
<feature type="domain" description="Glycosyl hydrolase family 95 N-terminal" evidence="2">
    <location>
        <begin position="86"/>
        <end position="226"/>
    </location>
</feature>
<evidence type="ECO:0000259" key="4">
    <source>
        <dbReference type="Pfam" id="PF22124"/>
    </source>
</evidence>
<feature type="domain" description="Glycosyl hydrolase family 95 catalytic" evidence="4">
    <location>
        <begin position="255"/>
        <end position="662"/>
    </location>
</feature>
<dbReference type="AlphaFoldDB" id="A0A854C1B2"/>
<dbReference type="PANTHER" id="PTHR31084">
    <property type="entry name" value="ALPHA-L-FUCOSIDASE 2"/>
    <property type="match status" value="1"/>
</dbReference>
<evidence type="ECO:0000259" key="2">
    <source>
        <dbReference type="Pfam" id="PF14498"/>
    </source>
</evidence>
<dbReference type="InterPro" id="IPR008928">
    <property type="entry name" value="6-hairpin_glycosidase_sf"/>
</dbReference>
<dbReference type="Proteomes" id="UP000186685">
    <property type="component" value="Unassembled WGS sequence"/>
</dbReference>
<comment type="caution">
    <text evidence="5">The sequence shown here is derived from an EMBL/GenBank/DDBJ whole genome shotgun (WGS) entry which is preliminary data.</text>
</comment>
<dbReference type="Pfam" id="PF22124">
    <property type="entry name" value="Glyco_hydro_95_cat"/>
    <property type="match status" value="1"/>
</dbReference>
<evidence type="ECO:0000313" key="5">
    <source>
        <dbReference type="EMBL" id="OKZ10484.1"/>
    </source>
</evidence>
<keyword evidence="1" id="KW-0732">Signal</keyword>
<dbReference type="InterPro" id="IPR016518">
    <property type="entry name" value="Alpha-L-fucosidase"/>
</dbReference>
<dbReference type="GO" id="GO:0004560">
    <property type="term" value="F:alpha-L-fucosidase activity"/>
    <property type="evidence" value="ECO:0007669"/>
    <property type="project" value="InterPro"/>
</dbReference>
<dbReference type="EMBL" id="MNQR01000019">
    <property type="protein sequence ID" value="OKZ10484.1"/>
    <property type="molecule type" value="Genomic_DNA"/>
</dbReference>
<feature type="domain" description="Alpha fucosidase A-like C-terminal" evidence="3">
    <location>
        <begin position="664"/>
        <end position="759"/>
    </location>
</feature>
<feature type="signal peptide" evidence="1">
    <location>
        <begin position="1"/>
        <end position="28"/>
    </location>
</feature>
<reference evidence="5 6" key="1">
    <citation type="journal article" date="2016" name="Nat. Biotechnol.">
        <title>Measurement of bacterial replication rates in microbial communities.</title>
        <authorList>
            <person name="Brown C.T."/>
            <person name="Olm M.R."/>
            <person name="Thomas B.C."/>
            <person name="Banfield J.F."/>
        </authorList>
    </citation>
    <scope>NUCLEOTIDE SEQUENCE [LARGE SCALE GENOMIC DNA]</scope>
    <source>
        <strain evidence="5">45_130</strain>
    </source>
</reference>
<dbReference type="Gene3D" id="1.50.10.10">
    <property type="match status" value="1"/>
</dbReference>
<dbReference type="Pfam" id="PF14498">
    <property type="entry name" value="Glyco_hyd_65N_2"/>
    <property type="match status" value="2"/>
</dbReference>
<evidence type="ECO:0000259" key="3">
    <source>
        <dbReference type="Pfam" id="PF21307"/>
    </source>
</evidence>
<evidence type="ECO:0008006" key="7">
    <source>
        <dbReference type="Google" id="ProtNLM"/>
    </source>
</evidence>
<dbReference type="InterPro" id="IPR012341">
    <property type="entry name" value="6hp_glycosidase-like_sf"/>
</dbReference>
<gene>
    <name evidence="5" type="ORF">BHV76_06280</name>
</gene>
<dbReference type="GO" id="GO:0005975">
    <property type="term" value="P:carbohydrate metabolic process"/>
    <property type="evidence" value="ECO:0007669"/>
    <property type="project" value="InterPro"/>
</dbReference>
<dbReference type="InterPro" id="IPR049053">
    <property type="entry name" value="AFCA-like_C"/>
</dbReference>
<dbReference type="PIRSF" id="PIRSF007663">
    <property type="entry name" value="UCP007663"/>
    <property type="match status" value="1"/>
</dbReference>
<dbReference type="SUPFAM" id="SSF48208">
    <property type="entry name" value="Six-hairpin glycosidases"/>
    <property type="match status" value="1"/>
</dbReference>
<protein>
    <recommendedName>
        <fullName evidence="7">Glycoside hydrolase family 95 protein</fullName>
    </recommendedName>
</protein>
<evidence type="ECO:0000256" key="1">
    <source>
        <dbReference type="SAM" id="SignalP"/>
    </source>
</evidence>
<dbReference type="PANTHER" id="PTHR31084:SF19">
    <property type="entry name" value="GLYCOSYL HYDROLASE FAMILY 95 N-TERMINAL DOMAIN-CONTAINING PROTEIN"/>
    <property type="match status" value="1"/>
</dbReference>